<protein>
    <recommendedName>
        <fullName evidence="1">Vesicle tethering protein Uso1/P115-like head domain-containing protein</fullName>
    </recommendedName>
</protein>
<name>A0ABN7NX26_TIMPD</name>
<dbReference type="Gene3D" id="1.25.10.10">
    <property type="entry name" value="Leucine-rich Repeat Variant"/>
    <property type="match status" value="1"/>
</dbReference>
<keyword evidence="3" id="KW-1185">Reference proteome</keyword>
<dbReference type="Proteomes" id="UP001153148">
    <property type="component" value="Unassembled WGS sequence"/>
</dbReference>
<evidence type="ECO:0000259" key="1">
    <source>
        <dbReference type="Pfam" id="PF04869"/>
    </source>
</evidence>
<evidence type="ECO:0000313" key="2">
    <source>
        <dbReference type="EMBL" id="CAG2057696.1"/>
    </source>
</evidence>
<evidence type="ECO:0000313" key="3">
    <source>
        <dbReference type="Proteomes" id="UP001153148"/>
    </source>
</evidence>
<organism evidence="2 3">
    <name type="scientific">Timema podura</name>
    <name type="common">Walking stick</name>
    <dbReference type="NCBI Taxonomy" id="61482"/>
    <lineage>
        <taxon>Eukaryota</taxon>
        <taxon>Metazoa</taxon>
        <taxon>Ecdysozoa</taxon>
        <taxon>Arthropoda</taxon>
        <taxon>Hexapoda</taxon>
        <taxon>Insecta</taxon>
        <taxon>Pterygota</taxon>
        <taxon>Neoptera</taxon>
        <taxon>Polyneoptera</taxon>
        <taxon>Phasmatodea</taxon>
        <taxon>Timematodea</taxon>
        <taxon>Timematoidea</taxon>
        <taxon>Timematidae</taxon>
        <taxon>Timema</taxon>
    </lineage>
</organism>
<dbReference type="InterPro" id="IPR011989">
    <property type="entry name" value="ARM-like"/>
</dbReference>
<gene>
    <name evidence="2" type="ORF">TPAB3V08_LOCUS4673</name>
</gene>
<accession>A0ABN7NX26</accession>
<reference evidence="2" key="1">
    <citation type="submission" date="2021-03" db="EMBL/GenBank/DDBJ databases">
        <authorList>
            <person name="Tran Van P."/>
        </authorList>
    </citation>
    <scope>NUCLEOTIDE SEQUENCE</scope>
</reference>
<dbReference type="InterPro" id="IPR006953">
    <property type="entry name" value="Vesicle_Uso1_P115_head"/>
</dbReference>
<feature type="domain" description="Vesicle tethering protein Uso1/P115-like head" evidence="1">
    <location>
        <begin position="33"/>
        <end position="91"/>
    </location>
</feature>
<dbReference type="EMBL" id="CAJPIN010005862">
    <property type="protein sequence ID" value="CAG2057696.1"/>
    <property type="molecule type" value="Genomic_DNA"/>
</dbReference>
<proteinExistence type="predicted"/>
<sequence>MGASIESLTTLPLIRAFTSQSGLKVYRVLFLQDKLKQLVGNRIGVEVFVDKLGEVSKHEVYSKAAKHPQLKPQFPSDLLLDHEFCQLFKALEGVRFCFEDDGRDQHKSVLRVPVSYLSLSGDDISGGTG</sequence>
<dbReference type="Pfam" id="PF04869">
    <property type="entry name" value="Uso1_p115_head"/>
    <property type="match status" value="1"/>
</dbReference>
<comment type="caution">
    <text evidence="2">The sequence shown here is derived from an EMBL/GenBank/DDBJ whole genome shotgun (WGS) entry which is preliminary data.</text>
</comment>